<dbReference type="GO" id="GO:0006397">
    <property type="term" value="P:mRNA processing"/>
    <property type="evidence" value="ECO:0007669"/>
    <property type="project" value="UniProtKB-KW"/>
</dbReference>
<keyword evidence="7" id="KW-1185">Reference proteome</keyword>
<reference evidence="6" key="1">
    <citation type="submission" date="2014-01" db="EMBL/GenBank/DDBJ databases">
        <authorList>
            <person name="Aslett M."/>
        </authorList>
    </citation>
    <scope>NUCLEOTIDE SEQUENCE</scope>
</reference>
<protein>
    <submittedName>
        <fullName evidence="6">DCP1 domain containing protein</fullName>
    </submittedName>
</protein>
<dbReference type="Gene3D" id="2.30.29.30">
    <property type="entry name" value="Pleckstrin-homology domain (PH domain)/Phosphotyrosine-binding domain (PTB)"/>
    <property type="match status" value="1"/>
</dbReference>
<dbReference type="OrthoDB" id="440673at2759"/>
<dbReference type="STRING" id="36087.A0A077YWQ9"/>
<name>A0A077YWQ9_TRITR</name>
<organism evidence="6 7">
    <name type="scientific">Trichuris trichiura</name>
    <name type="common">Whipworm</name>
    <name type="synonym">Trichocephalus trichiurus</name>
    <dbReference type="NCBI Taxonomy" id="36087"/>
    <lineage>
        <taxon>Eukaryota</taxon>
        <taxon>Metazoa</taxon>
        <taxon>Ecdysozoa</taxon>
        <taxon>Nematoda</taxon>
        <taxon>Enoplea</taxon>
        <taxon>Dorylaimia</taxon>
        <taxon>Trichinellida</taxon>
        <taxon>Trichuridae</taxon>
        <taxon>Trichuris</taxon>
    </lineage>
</organism>
<dbReference type="AlphaFoldDB" id="A0A077YWQ9"/>
<dbReference type="Pfam" id="PF06058">
    <property type="entry name" value="DCP1"/>
    <property type="match status" value="1"/>
</dbReference>
<evidence type="ECO:0000256" key="5">
    <source>
        <dbReference type="SAM" id="MobiDB-lite"/>
    </source>
</evidence>
<keyword evidence="3" id="KW-0963">Cytoplasm</keyword>
<proteinExistence type="inferred from homology"/>
<evidence type="ECO:0000313" key="6">
    <source>
        <dbReference type="EMBL" id="CDW51903.1"/>
    </source>
</evidence>
<evidence type="ECO:0000313" key="7">
    <source>
        <dbReference type="Proteomes" id="UP000030665"/>
    </source>
</evidence>
<evidence type="ECO:0000256" key="1">
    <source>
        <dbReference type="ARBA" id="ARBA00004496"/>
    </source>
</evidence>
<comment type="subcellular location">
    <subcellularLocation>
        <location evidence="1">Cytoplasm</location>
    </subcellularLocation>
</comment>
<feature type="compositionally biased region" description="Polar residues" evidence="5">
    <location>
        <begin position="203"/>
        <end position="224"/>
    </location>
</feature>
<dbReference type="GO" id="GO:0008047">
    <property type="term" value="F:enzyme activator activity"/>
    <property type="evidence" value="ECO:0007669"/>
    <property type="project" value="InterPro"/>
</dbReference>
<dbReference type="EMBL" id="HG805811">
    <property type="protein sequence ID" value="CDW51903.1"/>
    <property type="molecule type" value="Genomic_DNA"/>
</dbReference>
<dbReference type="GO" id="GO:0000932">
    <property type="term" value="C:P-body"/>
    <property type="evidence" value="ECO:0007669"/>
    <property type="project" value="TreeGrafter"/>
</dbReference>
<dbReference type="PANTHER" id="PTHR16290:SF0">
    <property type="entry name" value="DECAPPING PROTEIN 1, ISOFORM A"/>
    <property type="match status" value="1"/>
</dbReference>
<evidence type="ECO:0000256" key="4">
    <source>
        <dbReference type="ARBA" id="ARBA00022664"/>
    </source>
</evidence>
<gene>
    <name evidence="6" type="ORF">TTRE_0000016201</name>
</gene>
<dbReference type="SUPFAM" id="SSF50729">
    <property type="entry name" value="PH domain-like"/>
    <property type="match status" value="1"/>
</dbReference>
<comment type="similarity">
    <text evidence="2">Belongs to the DCP1 family.</text>
</comment>
<reference evidence="6" key="2">
    <citation type="submission" date="2014-03" db="EMBL/GenBank/DDBJ databases">
        <title>The whipworm genome and dual-species transcriptomics of an intimate host-pathogen interaction.</title>
        <authorList>
            <person name="Foth B.J."/>
            <person name="Tsai I.J."/>
            <person name="Reid A.J."/>
            <person name="Bancroft A.J."/>
            <person name="Nichol S."/>
            <person name="Tracey A."/>
            <person name="Holroyd N."/>
            <person name="Cotton J.A."/>
            <person name="Stanley E.J."/>
            <person name="Zarowiecki M."/>
            <person name="Liu J.Z."/>
            <person name="Huckvale T."/>
            <person name="Cooper P.J."/>
            <person name="Grencis R.K."/>
            <person name="Berriman M."/>
        </authorList>
    </citation>
    <scope>NUCLEOTIDE SEQUENCE [LARGE SCALE GENOMIC DNA]</scope>
</reference>
<dbReference type="InterPro" id="IPR011993">
    <property type="entry name" value="PH-like_dom_sf"/>
</dbReference>
<accession>A0A077YWQ9</accession>
<sequence length="324" mass="36578">MAMDMNLSTVRLYDGTVIRVIHSAGHVAIYEFDNYSLQWKKAGVEGPLFVCLCKGRCKYKLFALNRLHPANFILAIDVTFDCVEKDGFLLYKSWQSVGAIWFFEEGERSKVINCIKSVKKLLFWFGNNGTEVTGMGACSNVNASEKRSDIMTLLSNAYQKFLAEKSTKSESANIGNDTFTTEELNCLANLAMNNQAEKEVDSSVPNTFDSHSSLSGEQTETSYTDTDDEAFQEETNFKGAAVVASTSRGFNRFNRSRVITDGSNAQQQQQQGQQWFGKPTPKFNIEVESFRRALSDLIREDDYFCEKLYLRYKQIMESKTSGAK</sequence>
<feature type="region of interest" description="Disordered" evidence="5">
    <location>
        <begin position="198"/>
        <end position="225"/>
    </location>
</feature>
<dbReference type="GO" id="GO:0003729">
    <property type="term" value="F:mRNA binding"/>
    <property type="evidence" value="ECO:0007669"/>
    <property type="project" value="TreeGrafter"/>
</dbReference>
<dbReference type="GO" id="GO:0031087">
    <property type="term" value="P:deadenylation-independent decapping of nuclear-transcribed mRNA"/>
    <property type="evidence" value="ECO:0007669"/>
    <property type="project" value="TreeGrafter"/>
</dbReference>
<keyword evidence="4" id="KW-0507">mRNA processing</keyword>
<dbReference type="InterPro" id="IPR010334">
    <property type="entry name" value="Dcp1"/>
</dbReference>
<dbReference type="Proteomes" id="UP000030665">
    <property type="component" value="Unassembled WGS sequence"/>
</dbReference>
<evidence type="ECO:0000256" key="3">
    <source>
        <dbReference type="ARBA" id="ARBA00022490"/>
    </source>
</evidence>
<dbReference type="GO" id="GO:0000290">
    <property type="term" value="P:deadenylation-dependent decapping of nuclear-transcribed mRNA"/>
    <property type="evidence" value="ECO:0007669"/>
    <property type="project" value="InterPro"/>
</dbReference>
<dbReference type="PANTHER" id="PTHR16290">
    <property type="entry name" value="TRANSCRIPTION FACTOR SMIF DECAPPING ENZYME DCP1"/>
    <property type="match status" value="1"/>
</dbReference>
<evidence type="ECO:0000256" key="2">
    <source>
        <dbReference type="ARBA" id="ARBA00008778"/>
    </source>
</evidence>